<feature type="repeat" description="ANK" evidence="3">
    <location>
        <begin position="143"/>
        <end position="165"/>
    </location>
</feature>
<dbReference type="Proteomes" id="UP001633002">
    <property type="component" value="Unassembled WGS sequence"/>
</dbReference>
<dbReference type="SUPFAM" id="SSF48403">
    <property type="entry name" value="Ankyrin repeat"/>
    <property type="match status" value="2"/>
</dbReference>
<dbReference type="PRINTS" id="PR01415">
    <property type="entry name" value="ANKYRIN"/>
</dbReference>
<feature type="repeat" description="ANK" evidence="3">
    <location>
        <begin position="184"/>
        <end position="216"/>
    </location>
</feature>
<dbReference type="PANTHER" id="PTHR24198">
    <property type="entry name" value="ANKYRIN REPEAT AND PROTEIN KINASE DOMAIN-CONTAINING PROTEIN"/>
    <property type="match status" value="1"/>
</dbReference>
<evidence type="ECO:0000256" key="2">
    <source>
        <dbReference type="ARBA" id="ARBA00023043"/>
    </source>
</evidence>
<dbReference type="EMBL" id="JBJQOH010000002">
    <property type="protein sequence ID" value="KAL3697393.1"/>
    <property type="molecule type" value="Genomic_DNA"/>
</dbReference>
<dbReference type="Gene3D" id="1.25.40.20">
    <property type="entry name" value="Ankyrin repeat-containing domain"/>
    <property type="match status" value="4"/>
</dbReference>
<sequence>MSERGECSKSNGAVVEEEPPGSVVNTRDFLTAVKKGNISFVKTLLEVGAISSFTTIADIDAVPELEAGSTALHQAVAKGLHLAAAAGNNQMLDVLLGLHPNVNILGEGRRTPLNAYASSQGASLHIIKKFLEEGADPNIPDQYGLTCLHMAVSAGNVQMVRHLLNPEIYSNSKMLVDINAVANGRLTALHIGVSTGREDVLLELLNHSPDVNVQNMLGSTALHLSLGKLAIFRKLLEVGADPRIAGADKRNVLHDAVLMNKLDVVKCLLDSDLARRNPEKSLDINAVDKYGVTALHFAVKGAKGPNHDMVEIILDHQPDVNIRNREGDTAFDIYCGDLINTTDMREAQTLKAFLRHRANPSFRKYRLRFHLIVSRSYPDYMLRCLYPDILGCLLDVSNYGNLQYRPDPNELDGKGLTLLHLTVGSFLREWPEMTLTMNELLKHGADPNIRTQLGWIANLGPREIDVYFAKRDSTARLVKRDEGLSALHIAVVNGLTDAVAILLANGADVDALDNLGMTALMLSVARLIASSRDYHGQDVVKLLLQHRARVSITGGAQGQNCLHMAAAGGLSSILKDILEASNRPGEVSIINSIDEHGATALHQAAETGNDDAVEVLLDHNADVNVQDNREMSPFMLYLRNRAVTGRLLQKFLQLGASVSMNGPQGLQNCLHIAAARG</sequence>
<accession>A0ABD3I0Z7</accession>
<dbReference type="PANTHER" id="PTHR24198:SF165">
    <property type="entry name" value="ANKYRIN REPEAT-CONTAINING PROTEIN-RELATED"/>
    <property type="match status" value="1"/>
</dbReference>
<evidence type="ECO:0000313" key="5">
    <source>
        <dbReference type="EMBL" id="KAL3697393.1"/>
    </source>
</evidence>
<dbReference type="AlphaFoldDB" id="A0ABD3I0Z7"/>
<reference evidence="5 6" key="1">
    <citation type="submission" date="2024-09" db="EMBL/GenBank/DDBJ databases">
        <title>Chromosome-scale assembly of Riccia sorocarpa.</title>
        <authorList>
            <person name="Paukszto L."/>
        </authorList>
    </citation>
    <scope>NUCLEOTIDE SEQUENCE [LARGE SCALE GENOMIC DNA]</scope>
    <source>
        <strain evidence="5">LP-2024</strain>
        <tissue evidence="5">Aerial parts of the thallus</tissue>
    </source>
</reference>
<dbReference type="SMART" id="SM00248">
    <property type="entry name" value="ANK"/>
    <property type="match status" value="14"/>
</dbReference>
<dbReference type="PROSITE" id="PS50297">
    <property type="entry name" value="ANK_REP_REGION"/>
    <property type="match status" value="3"/>
</dbReference>
<evidence type="ECO:0000256" key="3">
    <source>
        <dbReference type="PROSITE-ProRule" id="PRU00023"/>
    </source>
</evidence>
<comment type="caution">
    <text evidence="5">The sequence shown here is derived from an EMBL/GenBank/DDBJ whole genome shotgun (WGS) entry which is preliminary data.</text>
</comment>
<organism evidence="5 6">
    <name type="scientific">Riccia sorocarpa</name>
    <dbReference type="NCBI Taxonomy" id="122646"/>
    <lineage>
        <taxon>Eukaryota</taxon>
        <taxon>Viridiplantae</taxon>
        <taxon>Streptophyta</taxon>
        <taxon>Embryophyta</taxon>
        <taxon>Marchantiophyta</taxon>
        <taxon>Marchantiopsida</taxon>
        <taxon>Marchantiidae</taxon>
        <taxon>Marchantiales</taxon>
        <taxon>Ricciaceae</taxon>
        <taxon>Riccia</taxon>
    </lineage>
</organism>
<evidence type="ECO:0000313" key="6">
    <source>
        <dbReference type="Proteomes" id="UP001633002"/>
    </source>
</evidence>
<keyword evidence="2 3" id="KW-0040">ANK repeat</keyword>
<feature type="repeat" description="ANK" evidence="3">
    <location>
        <begin position="482"/>
        <end position="514"/>
    </location>
</feature>
<feature type="repeat" description="ANK" evidence="3">
    <location>
        <begin position="290"/>
        <end position="325"/>
    </location>
</feature>
<name>A0ABD3I0Z7_9MARC</name>
<dbReference type="PROSITE" id="PS50088">
    <property type="entry name" value="ANK_REPEAT"/>
    <property type="match status" value="5"/>
</dbReference>
<dbReference type="Pfam" id="PF12796">
    <property type="entry name" value="Ank_2"/>
    <property type="match status" value="3"/>
</dbReference>
<dbReference type="InterPro" id="IPR036770">
    <property type="entry name" value="Ankyrin_rpt-contain_sf"/>
</dbReference>
<feature type="repeat" description="ANK" evidence="3">
    <location>
        <begin position="596"/>
        <end position="628"/>
    </location>
</feature>
<feature type="region of interest" description="Disordered" evidence="4">
    <location>
        <begin position="1"/>
        <end position="20"/>
    </location>
</feature>
<protein>
    <submittedName>
        <fullName evidence="5">Uncharacterized protein</fullName>
    </submittedName>
</protein>
<dbReference type="Pfam" id="PF00023">
    <property type="entry name" value="Ank"/>
    <property type="match status" value="2"/>
</dbReference>
<gene>
    <name evidence="5" type="ORF">R1sor_011469</name>
</gene>
<proteinExistence type="predicted"/>
<keyword evidence="6" id="KW-1185">Reference proteome</keyword>
<dbReference type="InterPro" id="IPR002110">
    <property type="entry name" value="Ankyrin_rpt"/>
</dbReference>
<evidence type="ECO:0000256" key="4">
    <source>
        <dbReference type="SAM" id="MobiDB-lite"/>
    </source>
</evidence>
<keyword evidence="1" id="KW-0677">Repeat</keyword>
<evidence type="ECO:0000256" key="1">
    <source>
        <dbReference type="ARBA" id="ARBA00022737"/>
    </source>
</evidence>